<feature type="compositionally biased region" description="Low complexity" evidence="1">
    <location>
        <begin position="447"/>
        <end position="459"/>
    </location>
</feature>
<evidence type="ECO:0000313" key="3">
    <source>
        <dbReference type="EMBL" id="KAG5927785.1"/>
    </source>
</evidence>
<feature type="compositionally biased region" description="Polar residues" evidence="1">
    <location>
        <begin position="544"/>
        <end position="563"/>
    </location>
</feature>
<dbReference type="EMBL" id="SRPY01000157">
    <property type="protein sequence ID" value="KAG5927785.1"/>
    <property type="molecule type" value="Genomic_DNA"/>
</dbReference>
<feature type="compositionally biased region" description="Polar residues" evidence="1">
    <location>
        <begin position="141"/>
        <end position="150"/>
    </location>
</feature>
<feature type="region of interest" description="Disordered" evidence="1">
    <location>
        <begin position="491"/>
        <end position="510"/>
    </location>
</feature>
<evidence type="ECO:0000256" key="2">
    <source>
        <dbReference type="SAM" id="Phobius"/>
    </source>
</evidence>
<feature type="compositionally biased region" description="Pro residues" evidence="1">
    <location>
        <begin position="125"/>
        <end position="135"/>
    </location>
</feature>
<organism evidence="3 4">
    <name type="scientific">Claviceps africana</name>
    <dbReference type="NCBI Taxonomy" id="83212"/>
    <lineage>
        <taxon>Eukaryota</taxon>
        <taxon>Fungi</taxon>
        <taxon>Dikarya</taxon>
        <taxon>Ascomycota</taxon>
        <taxon>Pezizomycotina</taxon>
        <taxon>Sordariomycetes</taxon>
        <taxon>Hypocreomycetidae</taxon>
        <taxon>Hypocreales</taxon>
        <taxon>Clavicipitaceae</taxon>
        <taxon>Claviceps</taxon>
    </lineage>
</organism>
<protein>
    <submittedName>
        <fullName evidence="3">Uncharacterized protein</fullName>
    </submittedName>
</protein>
<evidence type="ECO:0000313" key="4">
    <source>
        <dbReference type="Proteomes" id="UP000811619"/>
    </source>
</evidence>
<reference evidence="3" key="1">
    <citation type="journal article" date="2020" name="bioRxiv">
        <title>Whole genome comparisons of ergot fungi reveals the divergence and evolution of species within the genus Claviceps are the result of varying mechanisms driving genome evolution and host range expansion.</title>
        <authorList>
            <person name="Wyka S.A."/>
            <person name="Mondo S.J."/>
            <person name="Liu M."/>
            <person name="Dettman J."/>
            <person name="Nalam V."/>
            <person name="Broders K.D."/>
        </authorList>
    </citation>
    <scope>NUCLEOTIDE SEQUENCE</scope>
    <source>
        <strain evidence="3">CCC 489</strain>
    </source>
</reference>
<feature type="compositionally biased region" description="Basic residues" evidence="1">
    <location>
        <begin position="43"/>
        <end position="62"/>
    </location>
</feature>
<feature type="region of interest" description="Disordered" evidence="1">
    <location>
        <begin position="532"/>
        <end position="563"/>
    </location>
</feature>
<name>A0A8K0JF08_9HYPO</name>
<comment type="caution">
    <text evidence="3">The sequence shown here is derived from an EMBL/GenBank/DDBJ whole genome shotgun (WGS) entry which is preliminary data.</text>
</comment>
<evidence type="ECO:0000256" key="1">
    <source>
        <dbReference type="SAM" id="MobiDB-lite"/>
    </source>
</evidence>
<keyword evidence="2" id="KW-0812">Transmembrane</keyword>
<dbReference type="Proteomes" id="UP000811619">
    <property type="component" value="Unassembled WGS sequence"/>
</dbReference>
<sequence length="563" mass="60766">MAPVADLPGIAVAATSLSSDLATEHPNRTPAEQCNEEQEKKSSYIRRRSRKQSTRSSRKRRSRDVEKSENGESEDETEEPAAIPIPYQAPPSNQRNKDSPLPHSTSSASPTRPVSKATVEMPQEPQEPPLPPAPTPLTLANPSSAKTPSEVSLKLLRAANVLDPVPLPPDNLSSPGSGTVDPAYSTLSASTTWSISLSSTTGWSLPTAPADITTPNPSIFANTRKEVKADPLAEPVATPHDTAPSPTSLLPGDDHHEQNDLPSANAEKALITVGSIAGVLIIGFLSWLVWWISKRRRNTAKTREHPPPPFPEDTPRAKRRLFVRKTLTRIPILKKHINGGTDNGWTNLDHSYVGPTNDTAVSSTAGAQQQPSQAPTIVVRTEIVRKSFRAGRENTGAHARVPEQQPVSCAEAQHNHAPGLGVQACKTCPSDNSSLSSGFGDGQFMMNNNNDNNNNNNNQNDHRDSNSNALDGAYRSETPAAVVTTINAPSFPTAKRDSASMRSERGLRRDTVCTEASEDLPPRFRTVHSWVRQQSSRVVRAKQRVQSPSASEATTPSGSQMPP</sequence>
<dbReference type="AlphaFoldDB" id="A0A8K0JF08"/>
<gene>
    <name evidence="3" type="ORF">E4U42_001791</name>
</gene>
<keyword evidence="2" id="KW-1133">Transmembrane helix</keyword>
<feature type="region of interest" description="Disordered" evidence="1">
    <location>
        <begin position="235"/>
        <end position="260"/>
    </location>
</feature>
<feature type="compositionally biased region" description="Polar residues" evidence="1">
    <location>
        <begin position="102"/>
        <end position="112"/>
    </location>
</feature>
<accession>A0A8K0JF08</accession>
<keyword evidence="4" id="KW-1185">Reference proteome</keyword>
<dbReference type="OrthoDB" id="5411141at2759"/>
<feature type="compositionally biased region" description="Basic and acidic residues" evidence="1">
    <location>
        <begin position="494"/>
        <end position="510"/>
    </location>
</feature>
<feature type="transmembrane region" description="Helical" evidence="2">
    <location>
        <begin position="269"/>
        <end position="293"/>
    </location>
</feature>
<feature type="region of interest" description="Disordered" evidence="1">
    <location>
        <begin position="17"/>
        <end position="151"/>
    </location>
</feature>
<feature type="region of interest" description="Disordered" evidence="1">
    <location>
        <begin position="439"/>
        <end position="472"/>
    </location>
</feature>
<proteinExistence type="predicted"/>
<keyword evidence="2" id="KW-0472">Membrane</keyword>